<evidence type="ECO:0000256" key="3">
    <source>
        <dbReference type="ARBA" id="ARBA00022989"/>
    </source>
</evidence>
<feature type="transmembrane region" description="Helical" evidence="6">
    <location>
        <begin position="297"/>
        <end position="315"/>
    </location>
</feature>
<evidence type="ECO:0000256" key="6">
    <source>
        <dbReference type="SAM" id="Phobius"/>
    </source>
</evidence>
<dbReference type="GO" id="GO:0022857">
    <property type="term" value="F:transmembrane transporter activity"/>
    <property type="evidence" value="ECO:0007669"/>
    <property type="project" value="InterPro"/>
</dbReference>
<feature type="transmembrane region" description="Helical" evidence="6">
    <location>
        <begin position="145"/>
        <end position="166"/>
    </location>
</feature>
<gene>
    <name evidence="7" type="primary">SPAC922.05c_2</name>
    <name evidence="7" type="ORF">LOC62_04G005628</name>
</gene>
<organism evidence="7 8">
    <name type="scientific">Vanrija pseudolonga</name>
    <dbReference type="NCBI Taxonomy" id="143232"/>
    <lineage>
        <taxon>Eukaryota</taxon>
        <taxon>Fungi</taxon>
        <taxon>Dikarya</taxon>
        <taxon>Basidiomycota</taxon>
        <taxon>Agaricomycotina</taxon>
        <taxon>Tremellomycetes</taxon>
        <taxon>Trichosporonales</taxon>
        <taxon>Trichosporonaceae</taxon>
        <taxon>Vanrija</taxon>
    </lineage>
</organism>
<feature type="transmembrane region" description="Helical" evidence="6">
    <location>
        <begin position="20"/>
        <end position="41"/>
    </location>
</feature>
<dbReference type="InterPro" id="IPR051617">
    <property type="entry name" value="UNC-93-like_regulator"/>
</dbReference>
<dbReference type="PANTHER" id="PTHR23294">
    <property type="entry name" value="ET TRANSLATION PRODUCT-RELATED"/>
    <property type="match status" value="1"/>
</dbReference>
<dbReference type="Pfam" id="PF07690">
    <property type="entry name" value="MFS_1"/>
    <property type="match status" value="1"/>
</dbReference>
<evidence type="ECO:0000313" key="8">
    <source>
        <dbReference type="Proteomes" id="UP000827549"/>
    </source>
</evidence>
<feature type="transmembrane region" description="Helical" evidence="6">
    <location>
        <begin position="80"/>
        <end position="100"/>
    </location>
</feature>
<feature type="region of interest" description="Disordered" evidence="5">
    <location>
        <begin position="432"/>
        <end position="460"/>
    </location>
</feature>
<reference evidence="7" key="1">
    <citation type="submission" date="2023-10" db="EMBL/GenBank/DDBJ databases">
        <authorList>
            <person name="Noh H."/>
        </authorList>
    </citation>
    <scope>NUCLEOTIDE SEQUENCE</scope>
    <source>
        <strain evidence="7">DUCC4014</strain>
    </source>
</reference>
<dbReference type="GeneID" id="87808857"/>
<dbReference type="PANTHER" id="PTHR23294:SF19">
    <property type="entry name" value="DUF895 DOMAIN MEMBRANE PROTEIN-RELATED"/>
    <property type="match status" value="1"/>
</dbReference>
<feature type="transmembrane region" description="Helical" evidence="6">
    <location>
        <begin position="335"/>
        <end position="359"/>
    </location>
</feature>
<proteinExistence type="predicted"/>
<dbReference type="InterPro" id="IPR036259">
    <property type="entry name" value="MFS_trans_sf"/>
</dbReference>
<evidence type="ECO:0000256" key="1">
    <source>
        <dbReference type="ARBA" id="ARBA00004141"/>
    </source>
</evidence>
<dbReference type="AlphaFoldDB" id="A0AAF0Y9Z5"/>
<keyword evidence="3 6" id="KW-1133">Transmembrane helix</keyword>
<feature type="transmembrane region" description="Helical" evidence="6">
    <location>
        <begin position="53"/>
        <end position="73"/>
    </location>
</feature>
<feature type="transmembrane region" description="Helical" evidence="6">
    <location>
        <begin position="371"/>
        <end position="390"/>
    </location>
</feature>
<protein>
    <submittedName>
        <fullName evidence="7">UNC93-like protein</fullName>
    </submittedName>
</protein>
<feature type="transmembrane region" description="Helical" evidence="6">
    <location>
        <begin position="220"/>
        <end position="245"/>
    </location>
</feature>
<keyword evidence="8" id="KW-1185">Reference proteome</keyword>
<feature type="transmembrane region" description="Helical" evidence="6">
    <location>
        <begin position="265"/>
        <end position="285"/>
    </location>
</feature>
<dbReference type="RefSeq" id="XP_062628159.1">
    <property type="nucleotide sequence ID" value="XM_062772175.1"/>
</dbReference>
<feature type="transmembrane region" description="Helical" evidence="6">
    <location>
        <begin position="178"/>
        <end position="199"/>
    </location>
</feature>
<dbReference type="InterPro" id="IPR011701">
    <property type="entry name" value="MFS"/>
</dbReference>
<name>A0AAF0Y9Z5_9TREE</name>
<dbReference type="SUPFAM" id="SSF103473">
    <property type="entry name" value="MFS general substrate transporter"/>
    <property type="match status" value="1"/>
</dbReference>
<dbReference type="EMBL" id="CP086717">
    <property type="protein sequence ID" value="WOO82127.1"/>
    <property type="molecule type" value="Genomic_DNA"/>
</dbReference>
<dbReference type="Gene3D" id="1.20.1250.20">
    <property type="entry name" value="MFS general substrate transporter like domains"/>
    <property type="match status" value="1"/>
</dbReference>
<dbReference type="GO" id="GO:0016020">
    <property type="term" value="C:membrane"/>
    <property type="evidence" value="ECO:0007669"/>
    <property type="project" value="UniProtKB-SubCell"/>
</dbReference>
<dbReference type="Proteomes" id="UP000827549">
    <property type="component" value="Chromosome 4"/>
</dbReference>
<feature type="transmembrane region" description="Helical" evidence="6">
    <location>
        <begin position="396"/>
        <end position="419"/>
    </location>
</feature>
<evidence type="ECO:0000256" key="2">
    <source>
        <dbReference type="ARBA" id="ARBA00022692"/>
    </source>
</evidence>
<keyword evidence="2 6" id="KW-0812">Transmembrane</keyword>
<evidence type="ECO:0000256" key="5">
    <source>
        <dbReference type="SAM" id="MobiDB-lite"/>
    </source>
</evidence>
<feature type="transmembrane region" description="Helical" evidence="6">
    <location>
        <begin position="106"/>
        <end position="133"/>
    </location>
</feature>
<evidence type="ECO:0000256" key="4">
    <source>
        <dbReference type="ARBA" id="ARBA00023136"/>
    </source>
</evidence>
<evidence type="ECO:0000313" key="7">
    <source>
        <dbReference type="EMBL" id="WOO82127.1"/>
    </source>
</evidence>
<comment type="subcellular location">
    <subcellularLocation>
        <location evidence="1">Membrane</location>
        <topology evidence="1">Multi-pass membrane protein</topology>
    </subcellularLocation>
</comment>
<accession>A0AAF0Y9Z5</accession>
<keyword evidence="4 6" id="KW-0472">Membrane</keyword>
<feature type="compositionally biased region" description="Basic and acidic residues" evidence="5">
    <location>
        <begin position="450"/>
        <end position="460"/>
    </location>
</feature>
<sequence>MSAPAKHPPVVWHRSTPFAALMVAATAFTCPGIFGALNGMGAGGGASPGVSNAANAIVFGVIAVGSLVVGVVCNKLTPKWTLVIGTLGYAPYAAGFYVVDRFHADWLLLFGAVTCGLSACFLWVASGAIFIGYNEEHRKGFATSLKFMLQNLGASIGGIISLALNVHRDYRGSVSRTTYIVLITIMCIGLPFALALPSAKRVQRTDGRRVQFKDYKLATLLRAFWAIVRSPTILALVPLLLYYQWFLSYQWQFNFAYFTVRARALNSALFYLTGFVAAFLFGQFLDYRGLRRPTRAKVGFGVILVLVGTSWILGQAVQVHYDRKRPTLDWAQHDFGLGCFVFVLWGISDPLVTIFVYWLAGSLTNNANEGAFLAAFLNSIGSVGATFGFVVSAKNFSLVGACAINLALFVLAVPGLAWVSFTRVTETSHGTSLTALGGDDDEDKASDTVARSESDEKVAE</sequence>